<protein>
    <recommendedName>
        <fullName evidence="4">Integral membrane protein</fullName>
    </recommendedName>
</protein>
<name>A0ABY7RIW3_9NEIS</name>
<feature type="transmembrane region" description="Helical" evidence="1">
    <location>
        <begin position="58"/>
        <end position="76"/>
    </location>
</feature>
<evidence type="ECO:0008006" key="4">
    <source>
        <dbReference type="Google" id="ProtNLM"/>
    </source>
</evidence>
<feature type="transmembrane region" description="Helical" evidence="1">
    <location>
        <begin position="88"/>
        <end position="106"/>
    </location>
</feature>
<sequence length="152" mass="17394">MFYNNSDVDSFVLITLMVTGFIILPILLLTSIVFTILITNKEKGSIERQKLTQKLSQIIWIATFIPFISFITAIFLTRAGRLWITEPTVLSILWPLSVAIFLIGFTQRLFKNKLDDKKAMMLNKAIIWLYLIVIMIWFGAMMMALGTSLLAI</sequence>
<feature type="transmembrane region" description="Helical" evidence="1">
    <location>
        <begin position="127"/>
        <end position="151"/>
    </location>
</feature>
<keyword evidence="1" id="KW-0472">Membrane</keyword>
<organism evidence="2 3">
    <name type="scientific">Neisseria lisongii</name>
    <dbReference type="NCBI Taxonomy" id="2912188"/>
    <lineage>
        <taxon>Bacteria</taxon>
        <taxon>Pseudomonadati</taxon>
        <taxon>Pseudomonadota</taxon>
        <taxon>Betaproteobacteria</taxon>
        <taxon>Neisseriales</taxon>
        <taxon>Neisseriaceae</taxon>
        <taxon>Neisseria</taxon>
    </lineage>
</organism>
<dbReference type="Proteomes" id="UP001221268">
    <property type="component" value="Chromosome"/>
</dbReference>
<keyword evidence="1" id="KW-0812">Transmembrane</keyword>
<feature type="transmembrane region" description="Helical" evidence="1">
    <location>
        <begin position="12"/>
        <end position="38"/>
    </location>
</feature>
<keyword evidence="3" id="KW-1185">Reference proteome</keyword>
<keyword evidence="1" id="KW-1133">Transmembrane helix</keyword>
<reference evidence="2 3" key="1">
    <citation type="submission" date="2023-01" db="EMBL/GenBank/DDBJ databases">
        <authorList>
            <person name="Yang C."/>
        </authorList>
    </citation>
    <scope>NUCLEOTIDE SEQUENCE [LARGE SCALE GENOMIC DNA]</scope>
    <source>
        <strain evidence="2 3">ZJ106</strain>
    </source>
</reference>
<dbReference type="EMBL" id="CP116766">
    <property type="protein sequence ID" value="WCL71171.1"/>
    <property type="molecule type" value="Genomic_DNA"/>
</dbReference>
<dbReference type="RefSeq" id="WP_237091797.1">
    <property type="nucleotide sequence ID" value="NZ_CP116766.1"/>
</dbReference>
<gene>
    <name evidence="2" type="ORF">PJU73_07450</name>
</gene>
<evidence type="ECO:0000313" key="3">
    <source>
        <dbReference type="Proteomes" id="UP001221268"/>
    </source>
</evidence>
<proteinExistence type="predicted"/>
<evidence type="ECO:0000313" key="2">
    <source>
        <dbReference type="EMBL" id="WCL71171.1"/>
    </source>
</evidence>
<accession>A0ABY7RIW3</accession>
<evidence type="ECO:0000256" key="1">
    <source>
        <dbReference type="SAM" id="Phobius"/>
    </source>
</evidence>